<dbReference type="Proteomes" id="UP000609802">
    <property type="component" value="Unassembled WGS sequence"/>
</dbReference>
<keyword evidence="3" id="KW-1185">Reference proteome</keyword>
<gene>
    <name evidence="2" type="ORF">GCM10016455_18210</name>
</gene>
<evidence type="ECO:0008006" key="4">
    <source>
        <dbReference type="Google" id="ProtNLM"/>
    </source>
</evidence>
<keyword evidence="1" id="KW-0732">Signal</keyword>
<evidence type="ECO:0000313" key="3">
    <source>
        <dbReference type="Proteomes" id="UP000609802"/>
    </source>
</evidence>
<accession>A0ABQ3J0U4</accession>
<dbReference type="Gene3D" id="2.130.10.10">
    <property type="entry name" value="YVTN repeat-like/Quinoprotein amine dehydrogenase"/>
    <property type="match status" value="1"/>
</dbReference>
<organism evidence="2 3">
    <name type="scientific">Aliiroseovarius zhejiangensis</name>
    <dbReference type="NCBI Taxonomy" id="1632025"/>
    <lineage>
        <taxon>Bacteria</taxon>
        <taxon>Pseudomonadati</taxon>
        <taxon>Pseudomonadota</taxon>
        <taxon>Alphaproteobacteria</taxon>
        <taxon>Rhodobacterales</taxon>
        <taxon>Paracoccaceae</taxon>
        <taxon>Aliiroseovarius</taxon>
    </lineage>
</organism>
<sequence length="336" mass="35947">MFDFSARFVIAPMCVFLMFSGQVMAQQEKSLDFVQQSIAATMAGDRDRAIALALRALPDAPTEADLDNYPDAYRALLRAAAARITQVDRSGFQHYAVNWRGDRAVVGAANGPQDGTQDAPPYALFDPRSNEWISDLVAWDVPISMVYGPGLPPAFSPDGDLVAIWAMDEGQVLLFDTMDGTAHAPLDLGGAPGWIAGFSPDGKHLAAVAGGRVAVWDLESRARVTGFWPDQIEAFDVVAWAADSSFIVAQGEVANYEIAAVTLQRHMPDGLSGSVRIDVTGPSIYLTQSPVGATMLVAVGDNQFIADPVMETVTRLAGTGDAAWQLSGTGRRSQRL</sequence>
<feature type="signal peptide" evidence="1">
    <location>
        <begin position="1"/>
        <end position="25"/>
    </location>
</feature>
<dbReference type="InterPro" id="IPR015943">
    <property type="entry name" value="WD40/YVTN_repeat-like_dom_sf"/>
</dbReference>
<comment type="caution">
    <text evidence="2">The sequence shown here is derived from an EMBL/GenBank/DDBJ whole genome shotgun (WGS) entry which is preliminary data.</text>
</comment>
<reference evidence="3" key="1">
    <citation type="journal article" date="2019" name="Int. J. Syst. Evol. Microbiol.">
        <title>The Global Catalogue of Microorganisms (GCM) 10K type strain sequencing project: providing services to taxonomists for standard genome sequencing and annotation.</title>
        <authorList>
            <consortium name="The Broad Institute Genomics Platform"/>
            <consortium name="The Broad Institute Genome Sequencing Center for Infectious Disease"/>
            <person name="Wu L."/>
            <person name="Ma J."/>
        </authorList>
    </citation>
    <scope>NUCLEOTIDE SEQUENCE [LARGE SCALE GENOMIC DNA]</scope>
    <source>
        <strain evidence="3">KCTC 42443</strain>
    </source>
</reference>
<protein>
    <recommendedName>
        <fullName evidence="4">WD40 repeat domain-containing protein</fullName>
    </recommendedName>
</protein>
<evidence type="ECO:0000313" key="2">
    <source>
        <dbReference type="EMBL" id="GHE97931.1"/>
    </source>
</evidence>
<feature type="chain" id="PRO_5045236876" description="WD40 repeat domain-containing protein" evidence="1">
    <location>
        <begin position="26"/>
        <end position="336"/>
    </location>
</feature>
<dbReference type="SUPFAM" id="SSF82171">
    <property type="entry name" value="DPP6 N-terminal domain-like"/>
    <property type="match status" value="1"/>
</dbReference>
<proteinExistence type="predicted"/>
<dbReference type="EMBL" id="BNCH01000003">
    <property type="protein sequence ID" value="GHE97931.1"/>
    <property type="molecule type" value="Genomic_DNA"/>
</dbReference>
<name>A0ABQ3J0U4_9RHOB</name>
<dbReference type="RefSeq" id="WP_191286198.1">
    <property type="nucleotide sequence ID" value="NZ_BNCH01000003.1"/>
</dbReference>
<evidence type="ECO:0000256" key="1">
    <source>
        <dbReference type="SAM" id="SignalP"/>
    </source>
</evidence>